<organism evidence="1 2">
    <name type="scientific">Nostoc flagelliforme CCNUN1</name>
    <dbReference type="NCBI Taxonomy" id="2038116"/>
    <lineage>
        <taxon>Bacteria</taxon>
        <taxon>Bacillati</taxon>
        <taxon>Cyanobacteriota</taxon>
        <taxon>Cyanophyceae</taxon>
        <taxon>Nostocales</taxon>
        <taxon>Nostocaceae</taxon>
        <taxon>Nostoc</taxon>
    </lineage>
</organism>
<keyword evidence="2" id="KW-1185">Reference proteome</keyword>
<dbReference type="KEGG" id="nfl:COO91_00307"/>
<reference evidence="1" key="1">
    <citation type="submission" date="2017-11" db="EMBL/GenBank/DDBJ databases">
        <title>Complete genome of a free-living desiccation-tolerant cyanobacterium and its photosynthetic adaptation to extreme terrestrial habitat.</title>
        <authorList>
            <person name="Shang J."/>
        </authorList>
    </citation>
    <scope>NUCLEOTIDE SEQUENCE [LARGE SCALE GENOMIC DNA]</scope>
    <source>
        <strain evidence="1">CCNUN1</strain>
    </source>
</reference>
<evidence type="ECO:0000313" key="1">
    <source>
        <dbReference type="EMBL" id="AUB34484.1"/>
    </source>
</evidence>
<sequence length="199" mass="21908">MPQPITVGCTHVIHADRRNSLHARVDLGGTDNEAAAAANPKNANPVPVNEWPGAQKIDRSTEILNINIWRNNVAGLPLTLAPKGQIKGQGDESLFSQFLGVQIRALFFDCTHWVPNDDCGILGALIQGFGNEESPSNLHVVLVFERNFLHSHLVTLIEVVCPLDHSGVLGGCLGYLMRGARFVERNCRRRRADCTNQER</sequence>
<name>A0A2K8SG91_9NOSO</name>
<dbReference type="AlphaFoldDB" id="A0A2K8SG91"/>
<gene>
    <name evidence="1" type="ORF">COO91_00307</name>
</gene>
<evidence type="ECO:0000313" key="2">
    <source>
        <dbReference type="Proteomes" id="UP000232003"/>
    </source>
</evidence>
<dbReference type="EMBL" id="CP024785">
    <property type="protein sequence ID" value="AUB34484.1"/>
    <property type="molecule type" value="Genomic_DNA"/>
</dbReference>
<proteinExistence type="predicted"/>
<protein>
    <submittedName>
        <fullName evidence="1">Uncharacterized protein</fullName>
    </submittedName>
</protein>
<dbReference type="Proteomes" id="UP000232003">
    <property type="component" value="Chromosome"/>
</dbReference>
<accession>A0A2K8SG91</accession>